<sequence>MEDTSPTSCAPLAGQDLTVCYDHETIISDLDISIPKSGFTAIIGPNGCGKSTLLHTLGRVLSPKSGTVLLSGENIRSKPTLDVARNLGLLPQMLIAPSGVTVRDLVARGRYPHRKFMRSFTREDEKAVQYALEVAGLQELAERSVDTLSGGQRQRAWIAMVLAQDPETLLLDEPTSYLDIAHQIDLLRLLRRLCDQDQKSIVAVLHDLNQASRYADFLFIMKAGRLIAAGKPADVLDREIARDVFGLDCVVIADPVAGTPMLVPAN</sequence>
<keyword evidence="4" id="KW-1003">Cell membrane</keyword>
<reference evidence="12 13" key="1">
    <citation type="submission" date="2019-06" db="EMBL/GenBank/DDBJ databases">
        <title>A novel species of marine bacteria.</title>
        <authorList>
            <person name="Wang Y."/>
        </authorList>
    </citation>
    <scope>NUCLEOTIDE SEQUENCE [LARGE SCALE GENOMIC DNA]</scope>
    <source>
        <strain evidence="12 13">MA1-10</strain>
    </source>
</reference>
<dbReference type="PANTHER" id="PTHR42771:SF2">
    <property type="entry name" value="IRON(3+)-HYDROXAMATE IMPORT ATP-BINDING PROTEIN FHUC"/>
    <property type="match status" value="1"/>
</dbReference>
<comment type="subcellular location">
    <subcellularLocation>
        <location evidence="1">Cell membrane</location>
        <topology evidence="1">Peripheral membrane protein</topology>
    </subcellularLocation>
</comment>
<keyword evidence="9" id="KW-0406">Ion transport</keyword>
<comment type="similarity">
    <text evidence="2">Belongs to the ABC transporter superfamily.</text>
</comment>
<dbReference type="PANTHER" id="PTHR42771">
    <property type="entry name" value="IRON(3+)-HYDROXAMATE IMPORT ATP-BINDING PROTEIN FHUC"/>
    <property type="match status" value="1"/>
</dbReference>
<organism evidence="12 13">
    <name type="scientific">Aliiroseovarius halocynthiae</name>
    <dbReference type="NCBI Taxonomy" id="985055"/>
    <lineage>
        <taxon>Bacteria</taxon>
        <taxon>Pseudomonadati</taxon>
        <taxon>Pseudomonadota</taxon>
        <taxon>Alphaproteobacteria</taxon>
        <taxon>Rhodobacterales</taxon>
        <taxon>Paracoccaceae</taxon>
        <taxon>Aliiroseovarius</taxon>
    </lineage>
</organism>
<keyword evidence="10" id="KW-0472">Membrane</keyword>
<evidence type="ECO:0000256" key="1">
    <source>
        <dbReference type="ARBA" id="ARBA00004202"/>
    </source>
</evidence>
<dbReference type="GO" id="GO:0016887">
    <property type="term" value="F:ATP hydrolysis activity"/>
    <property type="evidence" value="ECO:0007669"/>
    <property type="project" value="InterPro"/>
</dbReference>
<evidence type="ECO:0000259" key="11">
    <source>
        <dbReference type="PROSITE" id="PS50893"/>
    </source>
</evidence>
<dbReference type="OrthoDB" id="9805601at2"/>
<evidence type="ECO:0000256" key="2">
    <source>
        <dbReference type="ARBA" id="ARBA00005417"/>
    </source>
</evidence>
<dbReference type="GO" id="GO:0006826">
    <property type="term" value="P:iron ion transport"/>
    <property type="evidence" value="ECO:0007669"/>
    <property type="project" value="UniProtKB-KW"/>
</dbReference>
<evidence type="ECO:0000256" key="9">
    <source>
        <dbReference type="ARBA" id="ARBA00023065"/>
    </source>
</evidence>
<dbReference type="InterPro" id="IPR003593">
    <property type="entry name" value="AAA+_ATPase"/>
</dbReference>
<dbReference type="PROSITE" id="PS50893">
    <property type="entry name" value="ABC_TRANSPORTER_2"/>
    <property type="match status" value="1"/>
</dbReference>
<dbReference type="CDD" id="cd03214">
    <property type="entry name" value="ABC_Iron-Siderophores_B12_Hemin"/>
    <property type="match status" value="1"/>
</dbReference>
<dbReference type="SMART" id="SM00382">
    <property type="entry name" value="AAA"/>
    <property type="match status" value="1"/>
</dbReference>
<dbReference type="SUPFAM" id="SSF52540">
    <property type="entry name" value="P-loop containing nucleoside triphosphate hydrolases"/>
    <property type="match status" value="1"/>
</dbReference>
<evidence type="ECO:0000313" key="12">
    <source>
        <dbReference type="EMBL" id="TQV69572.1"/>
    </source>
</evidence>
<keyword evidence="13" id="KW-1185">Reference proteome</keyword>
<comment type="caution">
    <text evidence="12">The sequence shown here is derived from an EMBL/GenBank/DDBJ whole genome shotgun (WGS) entry which is preliminary data.</text>
</comment>
<keyword evidence="7 12" id="KW-0067">ATP-binding</keyword>
<dbReference type="EMBL" id="VICH01000004">
    <property type="protein sequence ID" value="TQV69572.1"/>
    <property type="molecule type" value="Genomic_DNA"/>
</dbReference>
<keyword evidence="3" id="KW-0813">Transport</keyword>
<dbReference type="Proteomes" id="UP000315816">
    <property type="component" value="Unassembled WGS sequence"/>
</dbReference>
<evidence type="ECO:0000256" key="10">
    <source>
        <dbReference type="ARBA" id="ARBA00023136"/>
    </source>
</evidence>
<dbReference type="AlphaFoldDB" id="A0A545SX77"/>
<evidence type="ECO:0000256" key="6">
    <source>
        <dbReference type="ARBA" id="ARBA00022741"/>
    </source>
</evidence>
<protein>
    <submittedName>
        <fullName evidence="12">ABC transporter ATP-binding protein</fullName>
    </submittedName>
</protein>
<name>A0A545SX77_9RHOB</name>
<feature type="domain" description="ABC transporter" evidence="11">
    <location>
        <begin position="12"/>
        <end position="248"/>
    </location>
</feature>
<evidence type="ECO:0000256" key="8">
    <source>
        <dbReference type="ARBA" id="ARBA00023004"/>
    </source>
</evidence>
<dbReference type="InterPro" id="IPR051535">
    <property type="entry name" value="Siderophore_ABC-ATPase"/>
</dbReference>
<gene>
    <name evidence="12" type="ORF">FIL88_06425</name>
</gene>
<keyword evidence="5" id="KW-0410">Iron transport</keyword>
<dbReference type="InterPro" id="IPR003439">
    <property type="entry name" value="ABC_transporter-like_ATP-bd"/>
</dbReference>
<proteinExistence type="inferred from homology"/>
<evidence type="ECO:0000256" key="7">
    <source>
        <dbReference type="ARBA" id="ARBA00022840"/>
    </source>
</evidence>
<evidence type="ECO:0000256" key="4">
    <source>
        <dbReference type="ARBA" id="ARBA00022475"/>
    </source>
</evidence>
<accession>A0A545SX77</accession>
<dbReference type="InterPro" id="IPR027417">
    <property type="entry name" value="P-loop_NTPase"/>
</dbReference>
<evidence type="ECO:0000256" key="3">
    <source>
        <dbReference type="ARBA" id="ARBA00022448"/>
    </source>
</evidence>
<dbReference type="Pfam" id="PF00005">
    <property type="entry name" value="ABC_tran"/>
    <property type="match status" value="1"/>
</dbReference>
<evidence type="ECO:0000313" key="13">
    <source>
        <dbReference type="Proteomes" id="UP000315816"/>
    </source>
</evidence>
<dbReference type="PROSITE" id="PS00211">
    <property type="entry name" value="ABC_TRANSPORTER_1"/>
    <property type="match status" value="1"/>
</dbReference>
<dbReference type="FunFam" id="3.40.50.300:FF:000134">
    <property type="entry name" value="Iron-enterobactin ABC transporter ATP-binding protein"/>
    <property type="match status" value="1"/>
</dbReference>
<dbReference type="GO" id="GO:0005524">
    <property type="term" value="F:ATP binding"/>
    <property type="evidence" value="ECO:0007669"/>
    <property type="project" value="UniProtKB-KW"/>
</dbReference>
<evidence type="ECO:0000256" key="5">
    <source>
        <dbReference type="ARBA" id="ARBA00022496"/>
    </source>
</evidence>
<dbReference type="GO" id="GO:0005886">
    <property type="term" value="C:plasma membrane"/>
    <property type="evidence" value="ECO:0007669"/>
    <property type="project" value="UniProtKB-SubCell"/>
</dbReference>
<dbReference type="InterPro" id="IPR017871">
    <property type="entry name" value="ABC_transporter-like_CS"/>
</dbReference>
<dbReference type="Gene3D" id="3.40.50.300">
    <property type="entry name" value="P-loop containing nucleotide triphosphate hydrolases"/>
    <property type="match status" value="1"/>
</dbReference>
<keyword evidence="6" id="KW-0547">Nucleotide-binding</keyword>
<keyword evidence="8" id="KW-0408">Iron</keyword>